<evidence type="ECO:0000259" key="2">
    <source>
        <dbReference type="Pfam" id="PF00149"/>
    </source>
</evidence>
<reference evidence="3" key="1">
    <citation type="submission" date="2022-08" db="EMBL/GenBank/DDBJ databases">
        <title>Alicyclobacillus dauci DSM2870, complete genome.</title>
        <authorList>
            <person name="Wang Q."/>
            <person name="Cai R."/>
            <person name="Wang Z."/>
        </authorList>
    </citation>
    <scope>NUCLEOTIDE SEQUENCE</scope>
    <source>
        <strain evidence="3">DSM 28700</strain>
    </source>
</reference>
<keyword evidence="3" id="KW-0540">Nuclease</keyword>
<dbReference type="PIRSF" id="PIRSF033091">
    <property type="entry name" value="Pesterase_YhaO"/>
    <property type="match status" value="1"/>
</dbReference>
<dbReference type="Proteomes" id="UP001164803">
    <property type="component" value="Chromosome"/>
</dbReference>
<dbReference type="GO" id="GO:0004527">
    <property type="term" value="F:exonuclease activity"/>
    <property type="evidence" value="ECO:0007669"/>
    <property type="project" value="UniProtKB-KW"/>
</dbReference>
<name>A0ABY6Z8S7_9BACL</name>
<protein>
    <submittedName>
        <fullName evidence="3">DNA repair exonuclease</fullName>
    </submittedName>
</protein>
<dbReference type="InterPro" id="IPR029052">
    <property type="entry name" value="Metallo-depent_PP-like"/>
</dbReference>
<dbReference type="PANTHER" id="PTHR30337">
    <property type="entry name" value="COMPONENT OF ATP-DEPENDENT DSDNA EXONUCLEASE"/>
    <property type="match status" value="1"/>
</dbReference>
<keyword evidence="1" id="KW-0378">Hydrolase</keyword>
<proteinExistence type="predicted"/>
<gene>
    <name evidence="3" type="ORF">NZD86_08285</name>
</gene>
<feature type="domain" description="Calcineurin-like phosphoesterase" evidence="2">
    <location>
        <begin position="4"/>
        <end position="207"/>
    </location>
</feature>
<accession>A0ABY6Z8S7</accession>
<dbReference type="Gene3D" id="3.60.21.10">
    <property type="match status" value="1"/>
</dbReference>
<dbReference type="SUPFAM" id="SSF56300">
    <property type="entry name" value="Metallo-dependent phosphatases"/>
    <property type="match status" value="1"/>
</dbReference>
<sequence length="418" mass="46642">MSELRILHTADVHLGTPFKQLSAQLPADFAGAVRASSEGALKRIVDLAIERAVDVVTIAGDLFDDTDAPVSVQYEVSRQFRRLHAAAIRVVLTHGNHDPVGHDNLFPWPENVHVLGDGGDTPVCTNLVLPIRGWRVQFSGFSYTARELYGSQLSLFKRESDVDVAIALYHGQIGQTSTRHAPYAAASVADVIERRDFDVWALGHVHQHQVLHENVPLVAYPGAPQGRDSSETGPHGVLLISVDTTRRATYEFLPTSVVEWHRFDVDVTEYTDLDAVWQAVHRRFTELGSVQHALVHLHLFGQTPLHQELADENTHGWLQQAIFDEAFSAWIFRFTSACEPEVDLSVWENSDGYIGELLGLLNELEAGSHEDIDMILSQLPAGEREFVQEIMQSPSAKVSIMKQSRQILLNMMKLQNND</sequence>
<dbReference type="InterPro" id="IPR050535">
    <property type="entry name" value="DNA_Repair-Maintenance_Comp"/>
</dbReference>
<evidence type="ECO:0000256" key="1">
    <source>
        <dbReference type="ARBA" id="ARBA00022801"/>
    </source>
</evidence>
<dbReference type="CDD" id="cd00840">
    <property type="entry name" value="MPP_Mre11_N"/>
    <property type="match status" value="1"/>
</dbReference>
<organism evidence="3 4">
    <name type="scientific">Alicyclobacillus dauci</name>
    <dbReference type="NCBI Taxonomy" id="1475485"/>
    <lineage>
        <taxon>Bacteria</taxon>
        <taxon>Bacillati</taxon>
        <taxon>Bacillota</taxon>
        <taxon>Bacilli</taxon>
        <taxon>Bacillales</taxon>
        <taxon>Alicyclobacillaceae</taxon>
        <taxon>Alicyclobacillus</taxon>
    </lineage>
</organism>
<evidence type="ECO:0000313" key="4">
    <source>
        <dbReference type="Proteomes" id="UP001164803"/>
    </source>
</evidence>
<evidence type="ECO:0000313" key="3">
    <source>
        <dbReference type="EMBL" id="WAH38465.1"/>
    </source>
</evidence>
<dbReference type="RefSeq" id="WP_268046040.1">
    <property type="nucleotide sequence ID" value="NZ_CP104064.1"/>
</dbReference>
<keyword evidence="4" id="KW-1185">Reference proteome</keyword>
<dbReference type="InterPro" id="IPR014576">
    <property type="entry name" value="Pesterase_YhaO"/>
</dbReference>
<dbReference type="InterPro" id="IPR041796">
    <property type="entry name" value="Mre11_N"/>
</dbReference>
<keyword evidence="3" id="KW-0269">Exonuclease</keyword>
<dbReference type="InterPro" id="IPR004843">
    <property type="entry name" value="Calcineurin-like_PHP"/>
</dbReference>
<dbReference type="EMBL" id="CP104064">
    <property type="protein sequence ID" value="WAH38465.1"/>
    <property type="molecule type" value="Genomic_DNA"/>
</dbReference>
<dbReference type="PANTHER" id="PTHR30337:SF7">
    <property type="entry name" value="PHOSPHOESTERASE"/>
    <property type="match status" value="1"/>
</dbReference>
<dbReference type="Pfam" id="PF00149">
    <property type="entry name" value="Metallophos"/>
    <property type="match status" value="1"/>
</dbReference>